<gene>
    <name evidence="3" type="ORF">NP533_16225</name>
</gene>
<dbReference type="GO" id="GO:0004540">
    <property type="term" value="F:RNA nuclease activity"/>
    <property type="evidence" value="ECO:0007669"/>
    <property type="project" value="InterPro"/>
</dbReference>
<reference evidence="3" key="1">
    <citation type="submission" date="2022-07" db="EMBL/GenBank/DDBJ databases">
        <title>Multi-strain Analysis of Pseudomonas putida Reveals Metabolic and Genetic Diversity.</title>
        <authorList>
            <person name="Monk J.M."/>
        </authorList>
    </citation>
    <scope>NUCLEOTIDE SEQUENCE</scope>
    <source>
        <strain evidence="3">17514</strain>
    </source>
</reference>
<keyword evidence="2" id="KW-0378">Hydrolase</keyword>
<name>A0A9X4D204_9PSED</name>
<dbReference type="RefSeq" id="WP_212734915.1">
    <property type="nucleotide sequence ID" value="NZ_JANIAN010000021.1"/>
</dbReference>
<evidence type="ECO:0000256" key="1">
    <source>
        <dbReference type="ARBA" id="ARBA00022722"/>
    </source>
</evidence>
<organism evidence="3 4">
    <name type="scientific">Pseudomonas asiatica</name>
    <dbReference type="NCBI Taxonomy" id="2219225"/>
    <lineage>
        <taxon>Bacteria</taxon>
        <taxon>Pseudomonadati</taxon>
        <taxon>Pseudomonadota</taxon>
        <taxon>Gammaproteobacteria</taxon>
        <taxon>Pseudomonadales</taxon>
        <taxon>Pseudomonadaceae</taxon>
        <taxon>Pseudomonas</taxon>
    </lineage>
</organism>
<dbReference type="SUPFAM" id="SSF53933">
    <property type="entry name" value="Microbial ribonucleases"/>
    <property type="match status" value="1"/>
</dbReference>
<dbReference type="EMBL" id="JANIAN010000021">
    <property type="protein sequence ID" value="MDD2107740.1"/>
    <property type="molecule type" value="Genomic_DNA"/>
</dbReference>
<dbReference type="SUPFAM" id="SSF160424">
    <property type="entry name" value="BH3703-like"/>
    <property type="match status" value="1"/>
</dbReference>
<dbReference type="Gene3D" id="3.10.450.30">
    <property type="entry name" value="Microbial ribonucleases"/>
    <property type="match status" value="1"/>
</dbReference>
<dbReference type="AlphaFoldDB" id="A0A9X4D204"/>
<comment type="caution">
    <text evidence="3">The sequence shown here is derived from an EMBL/GenBank/DDBJ whole genome shotgun (WGS) entry which is preliminary data.</text>
</comment>
<evidence type="ECO:0000313" key="4">
    <source>
        <dbReference type="Proteomes" id="UP001150678"/>
    </source>
</evidence>
<accession>A0A9X4D204</accession>
<evidence type="ECO:0000313" key="3">
    <source>
        <dbReference type="EMBL" id="MDD2107740.1"/>
    </source>
</evidence>
<protein>
    <submittedName>
        <fullName evidence="3">Uncharacterized protein</fullName>
    </submittedName>
</protein>
<dbReference type="GO" id="GO:0016787">
    <property type="term" value="F:hydrolase activity"/>
    <property type="evidence" value="ECO:0007669"/>
    <property type="project" value="UniProtKB-KW"/>
</dbReference>
<dbReference type="InterPro" id="IPR036170">
    <property type="entry name" value="YezG-like_sf"/>
</dbReference>
<dbReference type="Proteomes" id="UP001150678">
    <property type="component" value="Unassembled WGS sequence"/>
</dbReference>
<proteinExistence type="predicted"/>
<sequence>MRSDDDIYNDIGGILFEIAPDGACKVIMRAQLSQELDSCEYEYDYIDEQGNVAWFTAGGRVNTDILDLLIELRRWYVENKLTGGLPAWSGCEVALDLIKFKICIDFMYVHPTPGVSGPRPQRIVVGKGGEMYYAADHYKTFIPVNK</sequence>
<dbReference type="InterPro" id="IPR016191">
    <property type="entry name" value="Ribonuclease/ribotoxin"/>
</dbReference>
<dbReference type="GO" id="GO:0003723">
    <property type="term" value="F:RNA binding"/>
    <property type="evidence" value="ECO:0007669"/>
    <property type="project" value="InterPro"/>
</dbReference>
<evidence type="ECO:0000256" key="2">
    <source>
        <dbReference type="ARBA" id="ARBA00022801"/>
    </source>
</evidence>
<keyword evidence="1" id="KW-0540">Nuclease</keyword>